<feature type="signal peptide" evidence="4">
    <location>
        <begin position="1"/>
        <end position="36"/>
    </location>
</feature>
<feature type="transmembrane region" description="Helical" evidence="3">
    <location>
        <begin position="393"/>
        <end position="410"/>
    </location>
</feature>
<name>A0A1F7WDS4_9BACT</name>
<gene>
    <name evidence="5" type="ORF">A2008_09830</name>
</gene>
<dbReference type="AlphaFoldDB" id="A0A1F7WDS4"/>
<keyword evidence="3" id="KW-0472">Membrane</keyword>
<proteinExistence type="predicted"/>
<evidence type="ECO:0000313" key="5">
    <source>
        <dbReference type="EMBL" id="OGM00943.1"/>
    </source>
</evidence>
<dbReference type="STRING" id="1817813.A2008_09830"/>
<feature type="chain" id="PRO_5009533368" evidence="4">
    <location>
        <begin position="37"/>
        <end position="728"/>
    </location>
</feature>
<accession>A0A1F7WDS4</accession>
<evidence type="ECO:0000256" key="3">
    <source>
        <dbReference type="SAM" id="Phobius"/>
    </source>
</evidence>
<protein>
    <submittedName>
        <fullName evidence="5">Uncharacterized protein</fullName>
    </submittedName>
</protein>
<dbReference type="Gene3D" id="1.25.40.10">
    <property type="entry name" value="Tetratricopeptide repeat domain"/>
    <property type="match status" value="1"/>
</dbReference>
<dbReference type="PROSITE" id="PS50005">
    <property type="entry name" value="TPR"/>
    <property type="match status" value="1"/>
</dbReference>
<feature type="repeat" description="TPR" evidence="1">
    <location>
        <begin position="463"/>
        <end position="496"/>
    </location>
</feature>
<dbReference type="InterPro" id="IPR019734">
    <property type="entry name" value="TPR_rpt"/>
</dbReference>
<evidence type="ECO:0000256" key="1">
    <source>
        <dbReference type="PROSITE-ProRule" id="PRU00339"/>
    </source>
</evidence>
<evidence type="ECO:0000313" key="6">
    <source>
        <dbReference type="Proteomes" id="UP000178735"/>
    </source>
</evidence>
<dbReference type="Proteomes" id="UP000178735">
    <property type="component" value="Unassembled WGS sequence"/>
</dbReference>
<dbReference type="SUPFAM" id="SSF48452">
    <property type="entry name" value="TPR-like"/>
    <property type="match status" value="1"/>
</dbReference>
<reference evidence="5 6" key="1">
    <citation type="journal article" date="2016" name="Nat. Commun.">
        <title>Thousands of microbial genomes shed light on interconnected biogeochemical processes in an aquifer system.</title>
        <authorList>
            <person name="Anantharaman K."/>
            <person name="Brown C.T."/>
            <person name="Hug L.A."/>
            <person name="Sharon I."/>
            <person name="Castelle C.J."/>
            <person name="Probst A.J."/>
            <person name="Thomas B.C."/>
            <person name="Singh A."/>
            <person name="Wilkins M.J."/>
            <person name="Karaoz U."/>
            <person name="Brodie E.L."/>
            <person name="Williams K.H."/>
            <person name="Hubbard S.S."/>
            <person name="Banfield J.F."/>
        </authorList>
    </citation>
    <scope>NUCLEOTIDE SEQUENCE [LARGE SCALE GENOMIC DNA]</scope>
</reference>
<keyword evidence="3" id="KW-1133">Transmembrane helix</keyword>
<organism evidence="5 6">
    <name type="scientific">Candidatus Wallbacteria bacterium GWC2_49_35</name>
    <dbReference type="NCBI Taxonomy" id="1817813"/>
    <lineage>
        <taxon>Bacteria</taxon>
        <taxon>Candidatus Walliibacteriota</taxon>
    </lineage>
</organism>
<keyword evidence="4" id="KW-0732">Signal</keyword>
<sequence>MIMIINFFKSSFFKHMLCLPAVILISFFLFRTPATAQSEAASSSSAYPVSVCDSSELVNDARNFFRQKDYLNVINRLESVMYIEKNLSADLKDMLTEALAKQIESELAKSDYKNAASYNIKILSLKENFDFVWLNKLLNIYMLSANYRKTHELCLEILKKQGLLALDNQSLAKIYGKLSVVYATFRDSAKSFESLIEAALKDGDVKTINSYTTLIFPAHLDAKLLFDHAVALADKKMAKEAYIAAYLYKRSAEKPDARAEELLAALLKKDPSLKNTFTESTPSSPAAATSEITSAGVWRSEGDTSMVVLSNVPAKLKNDPSVSGRTGRSSRQAGSDLDMALLRADELFESQKYEDAIAEYEKAKPLAGEDMKKDIDRKIFSAYWHSKEDYIKFAAYSIILIVLAILFYYFNPMSFFNKEQYSLISVAKTLKSGIEAIEAKKYSKAIEDLEKLVDMKLSNTETVALFLNLGVAYYHINSYANALMALKKVLQYDYENIDAYKFLARIYVKTKDRSFKAIEVFSFLINKKMADLEMLKAVLNHNVSQNSVDEFGVQIAGDILAADPSNETAARFIVKYFNKVKRFDDEALKFMEKFVESYPRDVDSRVIYLETLYRRKDFKKIVSECSVLFSYACDNILIHSIFIDSIVNLNKPQMLVSEYQRLAHENPGSIIVNFISQSLNSIIVDKKRMPQVEYALAVRVNFSVCNKCFHLNLNEFNNCQRCGSALKI</sequence>
<keyword evidence="1" id="KW-0802">TPR repeat</keyword>
<feature type="region of interest" description="Disordered" evidence="2">
    <location>
        <begin position="274"/>
        <end position="294"/>
    </location>
</feature>
<dbReference type="SMART" id="SM00028">
    <property type="entry name" value="TPR"/>
    <property type="match status" value="2"/>
</dbReference>
<comment type="caution">
    <text evidence="5">The sequence shown here is derived from an EMBL/GenBank/DDBJ whole genome shotgun (WGS) entry which is preliminary data.</text>
</comment>
<feature type="compositionally biased region" description="Low complexity" evidence="2">
    <location>
        <begin position="278"/>
        <end position="294"/>
    </location>
</feature>
<evidence type="ECO:0000256" key="2">
    <source>
        <dbReference type="SAM" id="MobiDB-lite"/>
    </source>
</evidence>
<dbReference type="InterPro" id="IPR011990">
    <property type="entry name" value="TPR-like_helical_dom_sf"/>
</dbReference>
<evidence type="ECO:0000256" key="4">
    <source>
        <dbReference type="SAM" id="SignalP"/>
    </source>
</evidence>
<dbReference type="EMBL" id="MGFH01000246">
    <property type="protein sequence ID" value="OGM00943.1"/>
    <property type="molecule type" value="Genomic_DNA"/>
</dbReference>
<keyword evidence="3" id="KW-0812">Transmembrane</keyword>